<keyword evidence="3" id="KW-1185">Reference proteome</keyword>
<evidence type="ECO:0000256" key="1">
    <source>
        <dbReference type="SAM" id="Phobius"/>
    </source>
</evidence>
<keyword evidence="1" id="KW-1133">Transmembrane helix</keyword>
<protein>
    <recommendedName>
        <fullName evidence="4">Protein NUCLEAR FUSION DEFECTIVE 6, chloroplastic/mitochondrial</fullName>
    </recommendedName>
</protein>
<sequence>MAAATAARSFFRSTSVRNAAARLASEAKAARPPFRISSRKPLSHRIFSCPAEMSVCVESMQPFHTATASALLTSMLSLSRRSYGWLPEGRFMFSGFYIGAYCDNLGSCIVFLLFFFSPLNAMGLVSSKTL</sequence>
<dbReference type="OrthoDB" id="736963at2759"/>
<keyword evidence="1" id="KW-0812">Transmembrane</keyword>
<dbReference type="PANTHER" id="PTHR33156:SF48">
    <property type="entry name" value="PROTEIN NUCLEAR FUSION DEFECTIVE 6, MITOCHONDRIAL"/>
    <property type="match status" value="1"/>
</dbReference>
<proteinExistence type="predicted"/>
<dbReference type="EMBL" id="CM018046">
    <property type="protein sequence ID" value="KAA8526344.1"/>
    <property type="molecule type" value="Genomic_DNA"/>
</dbReference>
<dbReference type="InterPro" id="IPR043459">
    <property type="entry name" value="NFD6/NOXY2-like"/>
</dbReference>
<dbReference type="PANTHER" id="PTHR33156">
    <property type="entry name" value="OS02G0230000 PROTEIN"/>
    <property type="match status" value="1"/>
</dbReference>
<dbReference type="GO" id="GO:0005739">
    <property type="term" value="C:mitochondrion"/>
    <property type="evidence" value="ECO:0007669"/>
    <property type="project" value="TreeGrafter"/>
</dbReference>
<name>A0A5J5A7Z4_9ASTE</name>
<dbReference type="Proteomes" id="UP000325577">
    <property type="component" value="Linkage Group LG3"/>
</dbReference>
<feature type="transmembrane region" description="Helical" evidence="1">
    <location>
        <begin position="91"/>
        <end position="116"/>
    </location>
</feature>
<evidence type="ECO:0000313" key="2">
    <source>
        <dbReference type="EMBL" id="KAA8526344.1"/>
    </source>
</evidence>
<reference evidence="2 3" key="1">
    <citation type="submission" date="2019-09" db="EMBL/GenBank/DDBJ databases">
        <title>A chromosome-level genome assembly of the Chinese tupelo Nyssa sinensis.</title>
        <authorList>
            <person name="Yang X."/>
            <person name="Kang M."/>
            <person name="Yang Y."/>
            <person name="Xiong H."/>
            <person name="Wang M."/>
            <person name="Zhang Z."/>
            <person name="Wang Z."/>
            <person name="Wu H."/>
            <person name="Ma T."/>
            <person name="Liu J."/>
            <person name="Xi Z."/>
        </authorList>
    </citation>
    <scope>NUCLEOTIDE SEQUENCE [LARGE SCALE GENOMIC DNA]</scope>
    <source>
        <strain evidence="2">J267</strain>
        <tissue evidence="2">Leaf</tissue>
    </source>
</reference>
<accession>A0A5J5A7Z4</accession>
<keyword evidence="1" id="KW-0472">Membrane</keyword>
<gene>
    <name evidence="2" type="ORF">F0562_008453</name>
</gene>
<evidence type="ECO:0008006" key="4">
    <source>
        <dbReference type="Google" id="ProtNLM"/>
    </source>
</evidence>
<organism evidence="2 3">
    <name type="scientific">Nyssa sinensis</name>
    <dbReference type="NCBI Taxonomy" id="561372"/>
    <lineage>
        <taxon>Eukaryota</taxon>
        <taxon>Viridiplantae</taxon>
        <taxon>Streptophyta</taxon>
        <taxon>Embryophyta</taxon>
        <taxon>Tracheophyta</taxon>
        <taxon>Spermatophyta</taxon>
        <taxon>Magnoliopsida</taxon>
        <taxon>eudicotyledons</taxon>
        <taxon>Gunneridae</taxon>
        <taxon>Pentapetalae</taxon>
        <taxon>asterids</taxon>
        <taxon>Cornales</taxon>
        <taxon>Nyssaceae</taxon>
        <taxon>Nyssa</taxon>
    </lineage>
</organism>
<dbReference type="AlphaFoldDB" id="A0A5J5A7Z4"/>
<evidence type="ECO:0000313" key="3">
    <source>
        <dbReference type="Proteomes" id="UP000325577"/>
    </source>
</evidence>